<dbReference type="AlphaFoldDB" id="A0AAE4NWS9"/>
<accession>A0AAE4NWS9</accession>
<dbReference type="EMBL" id="JAVDZE010000003">
    <property type="protein sequence ID" value="MDV3104268.1"/>
    <property type="molecule type" value="Genomic_DNA"/>
</dbReference>
<reference evidence="1 2" key="1">
    <citation type="submission" date="2023-08" db="EMBL/GenBank/DDBJ databases">
        <title>Draft genome sequence of Thermococcus waiotapuensis WT1T, a thermophilic sulphur-dependent archaeon from order Thermococcales.</title>
        <authorList>
            <person name="Manners S.H."/>
            <person name="Carere C.R."/>
            <person name="Dhami M.K."/>
            <person name="Dobson R.C.J."/>
            <person name="Stott M.B."/>
        </authorList>
    </citation>
    <scope>NUCLEOTIDE SEQUENCE [LARGE SCALE GENOMIC DNA]</scope>
    <source>
        <strain evidence="1 2">WT1</strain>
    </source>
</reference>
<keyword evidence="2" id="KW-1185">Reference proteome</keyword>
<proteinExistence type="predicted"/>
<organism evidence="1 2">
    <name type="scientific">Thermococcus waiotapuensis</name>
    <dbReference type="NCBI Taxonomy" id="90909"/>
    <lineage>
        <taxon>Archaea</taxon>
        <taxon>Methanobacteriati</taxon>
        <taxon>Methanobacteriota</taxon>
        <taxon>Thermococci</taxon>
        <taxon>Thermococcales</taxon>
        <taxon>Thermococcaceae</taxon>
        <taxon>Thermococcus</taxon>
    </lineage>
</organism>
<protein>
    <submittedName>
        <fullName evidence="1">Uncharacterized protein</fullName>
    </submittedName>
</protein>
<evidence type="ECO:0000313" key="1">
    <source>
        <dbReference type="EMBL" id="MDV3104268.1"/>
    </source>
</evidence>
<name>A0AAE4NWS9_9EURY</name>
<evidence type="ECO:0000313" key="2">
    <source>
        <dbReference type="Proteomes" id="UP001245683"/>
    </source>
</evidence>
<comment type="caution">
    <text evidence="1">The sequence shown here is derived from an EMBL/GenBank/DDBJ whole genome shotgun (WGS) entry which is preliminary data.</text>
</comment>
<sequence>MDKSDDRHISYVSLLIITDSNKTHIYGNIVKWVKHSNKLGKKKTSYFNDFSARYSQILPFIEASRAFSYLKGSKIPPVLFSTIEAYVDKYTIFVMDDKLVEALQKRYPSQWFL</sequence>
<dbReference type="RefSeq" id="WP_315342408.1">
    <property type="nucleotide sequence ID" value="NZ_JAVDZE010000003.1"/>
</dbReference>
<gene>
    <name evidence="1" type="ORF">RBI02_06930</name>
</gene>
<dbReference type="Proteomes" id="UP001245683">
    <property type="component" value="Unassembled WGS sequence"/>
</dbReference>